<evidence type="ECO:0000256" key="7">
    <source>
        <dbReference type="SAM" id="MobiDB-lite"/>
    </source>
</evidence>
<evidence type="ECO:0000256" key="4">
    <source>
        <dbReference type="ARBA" id="ARBA00023242"/>
    </source>
</evidence>
<feature type="region of interest" description="Disordered" evidence="7">
    <location>
        <begin position="122"/>
        <end position="173"/>
    </location>
</feature>
<dbReference type="GO" id="GO:0005634">
    <property type="term" value="C:nucleus"/>
    <property type="evidence" value="ECO:0007669"/>
    <property type="project" value="UniProtKB-SubCell"/>
</dbReference>
<dbReference type="InterPro" id="IPR009057">
    <property type="entry name" value="Homeodomain-like_sf"/>
</dbReference>
<comment type="caution">
    <text evidence="9">The sequence shown here is derived from an EMBL/GenBank/DDBJ whole genome shotgun (WGS) entry which is preliminary data.</text>
</comment>
<feature type="DNA-binding region" description="Homeobox" evidence="5">
    <location>
        <begin position="276"/>
        <end position="335"/>
    </location>
</feature>
<dbReference type="PANTHER" id="PTHR24324:SF5">
    <property type="entry name" value="HEMATOPOIETICALLY-EXPRESSED HOMEOBOX PROTEIN HHEX"/>
    <property type="match status" value="1"/>
</dbReference>
<accession>A0AAD5UXD7</accession>
<evidence type="ECO:0000256" key="3">
    <source>
        <dbReference type="ARBA" id="ARBA00023155"/>
    </source>
</evidence>
<evidence type="ECO:0000313" key="10">
    <source>
        <dbReference type="Proteomes" id="UP001212997"/>
    </source>
</evidence>
<feature type="region of interest" description="Disordered" evidence="7">
    <location>
        <begin position="231"/>
        <end position="281"/>
    </location>
</feature>
<dbReference type="GO" id="GO:0000981">
    <property type="term" value="F:DNA-binding transcription factor activity, RNA polymerase II-specific"/>
    <property type="evidence" value="ECO:0007669"/>
    <property type="project" value="InterPro"/>
</dbReference>
<dbReference type="Proteomes" id="UP001212997">
    <property type="component" value="Unassembled WGS sequence"/>
</dbReference>
<gene>
    <name evidence="9" type="ORF">NLI96_g8420</name>
</gene>
<keyword evidence="4 5" id="KW-0539">Nucleus</keyword>
<dbReference type="EMBL" id="JANAWD010000381">
    <property type="protein sequence ID" value="KAJ3480340.1"/>
    <property type="molecule type" value="Genomic_DNA"/>
</dbReference>
<evidence type="ECO:0000256" key="1">
    <source>
        <dbReference type="ARBA" id="ARBA00004123"/>
    </source>
</evidence>
<keyword evidence="10" id="KW-1185">Reference proteome</keyword>
<feature type="region of interest" description="Disordered" evidence="7">
    <location>
        <begin position="331"/>
        <end position="428"/>
    </location>
</feature>
<evidence type="ECO:0000259" key="8">
    <source>
        <dbReference type="PROSITE" id="PS50071"/>
    </source>
</evidence>
<dbReference type="InterPro" id="IPR051000">
    <property type="entry name" value="Homeobox_DNA-bind_prot"/>
</dbReference>
<feature type="compositionally biased region" description="Polar residues" evidence="7">
    <location>
        <begin position="331"/>
        <end position="349"/>
    </location>
</feature>
<evidence type="ECO:0000256" key="6">
    <source>
        <dbReference type="RuleBase" id="RU000682"/>
    </source>
</evidence>
<dbReference type="InterPro" id="IPR001356">
    <property type="entry name" value="HD"/>
</dbReference>
<dbReference type="PROSITE" id="PS50071">
    <property type="entry name" value="HOMEOBOX_2"/>
    <property type="match status" value="1"/>
</dbReference>
<evidence type="ECO:0000256" key="5">
    <source>
        <dbReference type="PROSITE-ProRule" id="PRU00108"/>
    </source>
</evidence>
<dbReference type="AlphaFoldDB" id="A0AAD5UXD7"/>
<feature type="compositionally biased region" description="Pro residues" evidence="7">
    <location>
        <begin position="417"/>
        <end position="428"/>
    </location>
</feature>
<sequence>MDAFLVQLGEVQLREAMEATDKIPRMPLAEVSSIWDRVGALYSPLFIYRFEAHALQVPPEPSFSASSYPQQEAAQGRSDYSVSAFGQAAWPINSGTWIISVDTALDLRTSPVPVLDIAQGQHHTSSFAPDPRYSAQQSQQQYSAYPSRGAPMTDPNDARILPPLTSQQHHGYQGIPSNQIRSPTAGYPTSYAPFPGHQPAGTDYYPTAPDPRTLPPPVNPLQYDSISGAALPRRSSMSVDRTVPSRVSGHAPTPYARGPSSVVYSSPEEPPTEPMIKKKRKRADAEQLKVLNETYARTAFPSTEQRISLAKELGMSARSVQIWFQNKRQAMRQSTRQASMSTSPTTTEPFNPAAHPASSTLIPPTGSYHRAPSPPSGMGGQHYPSQRPIDPNSGYRSGPSPTPSGHHRERSREREGIPPPRRSPSRPY</sequence>
<dbReference type="SMART" id="SM00389">
    <property type="entry name" value="HOX"/>
    <property type="match status" value="1"/>
</dbReference>
<proteinExistence type="predicted"/>
<keyword evidence="2 5" id="KW-0238">DNA-binding</keyword>
<dbReference type="SUPFAM" id="SSF46689">
    <property type="entry name" value="Homeodomain-like"/>
    <property type="match status" value="1"/>
</dbReference>
<feature type="compositionally biased region" description="Polar residues" evidence="7">
    <location>
        <begin position="164"/>
        <end position="173"/>
    </location>
</feature>
<evidence type="ECO:0000256" key="2">
    <source>
        <dbReference type="ARBA" id="ARBA00023125"/>
    </source>
</evidence>
<dbReference type="PANTHER" id="PTHR24324">
    <property type="entry name" value="HOMEOBOX PROTEIN HHEX"/>
    <property type="match status" value="1"/>
</dbReference>
<dbReference type="GO" id="GO:0030154">
    <property type="term" value="P:cell differentiation"/>
    <property type="evidence" value="ECO:0007669"/>
    <property type="project" value="TreeGrafter"/>
</dbReference>
<protein>
    <recommendedName>
        <fullName evidence="8">Homeobox domain-containing protein</fullName>
    </recommendedName>
</protein>
<dbReference type="PROSITE" id="PS00027">
    <property type="entry name" value="HOMEOBOX_1"/>
    <property type="match status" value="1"/>
</dbReference>
<reference evidence="9" key="1">
    <citation type="submission" date="2022-07" db="EMBL/GenBank/DDBJ databases">
        <title>Genome Sequence of Physisporinus lineatus.</title>
        <authorList>
            <person name="Buettner E."/>
        </authorList>
    </citation>
    <scope>NUCLEOTIDE SEQUENCE</scope>
    <source>
        <strain evidence="9">VT162</strain>
    </source>
</reference>
<dbReference type="GO" id="GO:0000978">
    <property type="term" value="F:RNA polymerase II cis-regulatory region sequence-specific DNA binding"/>
    <property type="evidence" value="ECO:0007669"/>
    <property type="project" value="TreeGrafter"/>
</dbReference>
<organism evidence="9 10">
    <name type="scientific">Meripilus lineatus</name>
    <dbReference type="NCBI Taxonomy" id="2056292"/>
    <lineage>
        <taxon>Eukaryota</taxon>
        <taxon>Fungi</taxon>
        <taxon>Dikarya</taxon>
        <taxon>Basidiomycota</taxon>
        <taxon>Agaricomycotina</taxon>
        <taxon>Agaricomycetes</taxon>
        <taxon>Polyporales</taxon>
        <taxon>Meripilaceae</taxon>
        <taxon>Meripilus</taxon>
    </lineage>
</organism>
<dbReference type="CDD" id="cd00086">
    <property type="entry name" value="homeodomain"/>
    <property type="match status" value="1"/>
</dbReference>
<evidence type="ECO:0000313" key="9">
    <source>
        <dbReference type="EMBL" id="KAJ3480340.1"/>
    </source>
</evidence>
<feature type="domain" description="Homeobox" evidence="8">
    <location>
        <begin position="274"/>
        <end position="334"/>
    </location>
</feature>
<keyword evidence="3 5" id="KW-0371">Homeobox</keyword>
<feature type="compositionally biased region" description="Low complexity" evidence="7">
    <location>
        <begin position="133"/>
        <end position="145"/>
    </location>
</feature>
<dbReference type="Pfam" id="PF00046">
    <property type="entry name" value="Homeodomain"/>
    <property type="match status" value="1"/>
</dbReference>
<dbReference type="InterPro" id="IPR017970">
    <property type="entry name" value="Homeobox_CS"/>
</dbReference>
<dbReference type="Gene3D" id="1.10.10.60">
    <property type="entry name" value="Homeodomain-like"/>
    <property type="match status" value="1"/>
</dbReference>
<name>A0AAD5UXD7_9APHY</name>
<comment type="subcellular location">
    <subcellularLocation>
        <location evidence="1 5 6">Nucleus</location>
    </subcellularLocation>
</comment>